<accession>W1EXI9</accession>
<protein>
    <submittedName>
        <fullName evidence="2">Uncharacterized protein</fullName>
    </submittedName>
</protein>
<evidence type="ECO:0000256" key="1">
    <source>
        <dbReference type="SAM" id="MobiDB-lite"/>
    </source>
</evidence>
<sequence>MTGASQFKQRLRTRSVVGRRPGLSGTGSFTASPLPANNADLAAAGMIRFFHDKLLNPPDNTYLQAVM</sequence>
<feature type="region of interest" description="Disordered" evidence="1">
    <location>
        <begin position="1"/>
        <end position="32"/>
    </location>
</feature>
<proteinExistence type="predicted"/>
<dbReference type="EMBL" id="CBWN010000070">
    <property type="protein sequence ID" value="CDL26869.1"/>
    <property type="molecule type" value="Genomic_DNA"/>
</dbReference>
<dbReference type="Proteomes" id="UP000019199">
    <property type="component" value="Unassembled WGS sequence"/>
</dbReference>
<evidence type="ECO:0000313" key="2">
    <source>
        <dbReference type="EMBL" id="CDL26869.1"/>
    </source>
</evidence>
<evidence type="ECO:0000313" key="3">
    <source>
        <dbReference type="Proteomes" id="UP000019199"/>
    </source>
</evidence>
<organism evidence="2 3">
    <name type="scientific">Escherichia coli ISC7</name>
    <dbReference type="NCBI Taxonomy" id="1432555"/>
    <lineage>
        <taxon>Bacteria</taxon>
        <taxon>Pseudomonadati</taxon>
        <taxon>Pseudomonadota</taxon>
        <taxon>Gammaproteobacteria</taxon>
        <taxon>Enterobacterales</taxon>
        <taxon>Enterobacteriaceae</taxon>
        <taxon>Escherichia</taxon>
    </lineage>
</organism>
<comment type="caution">
    <text evidence="2">The sequence shown here is derived from an EMBL/GenBank/DDBJ whole genome shotgun (WGS) entry which is preliminary data.</text>
</comment>
<name>W1EXI9_ECOLX</name>
<dbReference type="AlphaFoldDB" id="W1EXI9"/>
<reference evidence="2 3" key="1">
    <citation type="submission" date="2013-10" db="EMBL/GenBank/DDBJ databases">
        <title>Antibiotic resistance diversity of beta-lactamase producers in the General Hospital Vienna.</title>
        <authorList>
            <person name="Barisic I."/>
            <person name="Mitteregger D."/>
            <person name="Hirschl A.M."/>
            <person name="Noehammer C."/>
            <person name="Wiesinger-Mayr H."/>
        </authorList>
    </citation>
    <scope>NUCLEOTIDE SEQUENCE [LARGE SCALE GENOMIC DNA]</scope>
    <source>
        <strain evidence="2 3">ISC7</strain>
    </source>
</reference>